<dbReference type="PANTHER" id="PTHR43166">
    <property type="entry name" value="AMINO ACID IMPORT ATP-BINDING PROTEIN"/>
    <property type="match status" value="1"/>
</dbReference>
<keyword evidence="3" id="KW-0997">Cell inner membrane</keyword>
<evidence type="ECO:0000256" key="6">
    <source>
        <dbReference type="ARBA" id="ARBA00022967"/>
    </source>
</evidence>
<dbReference type="GO" id="GO:0005524">
    <property type="term" value="F:ATP binding"/>
    <property type="evidence" value="ECO:0007669"/>
    <property type="project" value="UniProtKB-KW"/>
</dbReference>
<name>A0A6J5H0D4_9BURK</name>
<evidence type="ECO:0000256" key="2">
    <source>
        <dbReference type="ARBA" id="ARBA00022475"/>
    </source>
</evidence>
<dbReference type="PROSITE" id="PS50893">
    <property type="entry name" value="ABC_TRANSPORTER_2"/>
    <property type="match status" value="1"/>
</dbReference>
<dbReference type="Proteomes" id="UP000494252">
    <property type="component" value="Unassembled WGS sequence"/>
</dbReference>
<dbReference type="NCBIfam" id="TIGR02315">
    <property type="entry name" value="ABC_phnC"/>
    <property type="match status" value="1"/>
</dbReference>
<evidence type="ECO:0000256" key="1">
    <source>
        <dbReference type="ARBA" id="ARBA00022448"/>
    </source>
</evidence>
<dbReference type="PROSITE" id="PS00211">
    <property type="entry name" value="ABC_TRANSPORTER_1"/>
    <property type="match status" value="1"/>
</dbReference>
<evidence type="ECO:0000256" key="7">
    <source>
        <dbReference type="ARBA" id="ARBA00023136"/>
    </source>
</evidence>
<sequence>MDAIHIERLCKTFNNGRKALDSVDLNVGEGEMVALIGASGSGKSTLLRHIAGFTASDPAPSHVTLLGRPIQQNGKVAREVRSIRRDVAFVFQQFNLVGRLTVRTNVLIGALSRVPLWRRLIGRFPRAEQELAAASLSAMGIADHINERASTLSGGQQQRAALARALVQRARIVLADEPIASLDPESSRRVMGLLQSLNEDHGLTVVVSLHQIDIAMKYCARTVALRNGCVVYDGPSASLTPALLRELYGAAAEELLTDTTIDSDTDADTGPAQHTRVRQVERAAAHVEAASTRAAAFASVASS</sequence>
<keyword evidence="1" id="KW-0813">Transport</keyword>
<organism evidence="9 10">
    <name type="scientific">Paraburkholderia fynbosensis</name>
    <dbReference type="NCBI Taxonomy" id="1200993"/>
    <lineage>
        <taxon>Bacteria</taxon>
        <taxon>Pseudomonadati</taxon>
        <taxon>Pseudomonadota</taxon>
        <taxon>Betaproteobacteria</taxon>
        <taxon>Burkholderiales</taxon>
        <taxon>Burkholderiaceae</taxon>
        <taxon>Paraburkholderia</taxon>
    </lineage>
</organism>
<dbReference type="GO" id="GO:0016887">
    <property type="term" value="F:ATP hydrolysis activity"/>
    <property type="evidence" value="ECO:0007669"/>
    <property type="project" value="InterPro"/>
</dbReference>
<keyword evidence="2" id="KW-1003">Cell membrane</keyword>
<dbReference type="InterPro" id="IPR003439">
    <property type="entry name" value="ABC_transporter-like_ATP-bd"/>
</dbReference>
<evidence type="ECO:0000313" key="10">
    <source>
        <dbReference type="Proteomes" id="UP000494252"/>
    </source>
</evidence>
<dbReference type="Gene3D" id="3.40.50.300">
    <property type="entry name" value="P-loop containing nucleotide triphosphate hydrolases"/>
    <property type="match status" value="1"/>
</dbReference>
<dbReference type="InterPro" id="IPR012693">
    <property type="entry name" value="ABC_transpr_PhnC"/>
</dbReference>
<keyword evidence="4" id="KW-0547">Nucleotide-binding</keyword>
<dbReference type="GO" id="GO:0016020">
    <property type="term" value="C:membrane"/>
    <property type="evidence" value="ECO:0007669"/>
    <property type="project" value="InterPro"/>
</dbReference>
<reference evidence="9 10" key="1">
    <citation type="submission" date="2020-04" db="EMBL/GenBank/DDBJ databases">
        <authorList>
            <person name="De Canck E."/>
        </authorList>
    </citation>
    <scope>NUCLEOTIDE SEQUENCE [LARGE SCALE GENOMIC DNA]</scope>
    <source>
        <strain evidence="9 10">LMG 27177</strain>
    </source>
</reference>
<dbReference type="EMBL" id="CADIKI010000029">
    <property type="protein sequence ID" value="CAB3809491.1"/>
    <property type="molecule type" value="Genomic_DNA"/>
</dbReference>
<feature type="domain" description="ABC transporter" evidence="8">
    <location>
        <begin position="4"/>
        <end position="252"/>
    </location>
</feature>
<dbReference type="CDD" id="cd03256">
    <property type="entry name" value="ABC_PhnC_transporter"/>
    <property type="match status" value="1"/>
</dbReference>
<dbReference type="InterPro" id="IPR027417">
    <property type="entry name" value="P-loop_NTPase"/>
</dbReference>
<dbReference type="InterPro" id="IPR050086">
    <property type="entry name" value="MetN_ABC_transporter-like"/>
</dbReference>
<evidence type="ECO:0000313" key="9">
    <source>
        <dbReference type="EMBL" id="CAB3809491.1"/>
    </source>
</evidence>
<evidence type="ECO:0000256" key="3">
    <source>
        <dbReference type="ARBA" id="ARBA00022519"/>
    </source>
</evidence>
<accession>A0A6J5H0D4</accession>
<dbReference type="Pfam" id="PF00005">
    <property type="entry name" value="ABC_tran"/>
    <property type="match status" value="1"/>
</dbReference>
<dbReference type="PANTHER" id="PTHR43166:SF6">
    <property type="entry name" value="PHOSPHONATES IMPORT ATP-BINDING PROTEIN PHNC"/>
    <property type="match status" value="1"/>
</dbReference>
<dbReference type="RefSeq" id="WP_175165842.1">
    <property type="nucleotide sequence ID" value="NZ_CADIKI010000029.1"/>
</dbReference>
<proteinExistence type="predicted"/>
<protein>
    <submittedName>
        <fullName evidence="9">Vitamin B12 import ATP-binding protein BtuD</fullName>
    </submittedName>
</protein>
<evidence type="ECO:0000256" key="4">
    <source>
        <dbReference type="ARBA" id="ARBA00022741"/>
    </source>
</evidence>
<keyword evidence="5 9" id="KW-0067">ATP-binding</keyword>
<dbReference type="SUPFAM" id="SSF52540">
    <property type="entry name" value="P-loop containing nucleoside triphosphate hydrolases"/>
    <property type="match status" value="1"/>
</dbReference>
<gene>
    <name evidence="9" type="primary">btuD_23</name>
    <name evidence="9" type="ORF">LMG27177_06823</name>
</gene>
<dbReference type="InterPro" id="IPR003593">
    <property type="entry name" value="AAA+_ATPase"/>
</dbReference>
<evidence type="ECO:0000259" key="8">
    <source>
        <dbReference type="PROSITE" id="PS50893"/>
    </source>
</evidence>
<dbReference type="AlphaFoldDB" id="A0A6J5H0D4"/>
<keyword evidence="6" id="KW-1278">Translocase</keyword>
<keyword evidence="10" id="KW-1185">Reference proteome</keyword>
<dbReference type="SMART" id="SM00382">
    <property type="entry name" value="AAA"/>
    <property type="match status" value="1"/>
</dbReference>
<dbReference type="InterPro" id="IPR017871">
    <property type="entry name" value="ABC_transporter-like_CS"/>
</dbReference>
<dbReference type="GO" id="GO:0015416">
    <property type="term" value="F:ABC-type phosphonate transporter activity"/>
    <property type="evidence" value="ECO:0007669"/>
    <property type="project" value="InterPro"/>
</dbReference>
<keyword evidence="7" id="KW-0472">Membrane</keyword>
<evidence type="ECO:0000256" key="5">
    <source>
        <dbReference type="ARBA" id="ARBA00022840"/>
    </source>
</evidence>